<dbReference type="Pfam" id="PF01826">
    <property type="entry name" value="TIL"/>
    <property type="match status" value="1"/>
</dbReference>
<evidence type="ECO:0000256" key="1">
    <source>
        <dbReference type="SAM" id="SignalP"/>
    </source>
</evidence>
<dbReference type="CDD" id="cd19941">
    <property type="entry name" value="TIL"/>
    <property type="match status" value="1"/>
</dbReference>
<reference evidence="3" key="1">
    <citation type="journal article" date="2022" name="bioRxiv">
        <title>Sequencing and chromosome-scale assembly of the giantPleurodeles waltlgenome.</title>
        <authorList>
            <person name="Brown T."/>
            <person name="Elewa A."/>
            <person name="Iarovenko S."/>
            <person name="Subramanian E."/>
            <person name="Araus A.J."/>
            <person name="Petzold A."/>
            <person name="Susuki M."/>
            <person name="Suzuki K.-i.T."/>
            <person name="Hayashi T."/>
            <person name="Toyoda A."/>
            <person name="Oliveira C."/>
            <person name="Osipova E."/>
            <person name="Leigh N.D."/>
            <person name="Simon A."/>
            <person name="Yun M.H."/>
        </authorList>
    </citation>
    <scope>NUCLEOTIDE SEQUENCE</scope>
    <source>
        <strain evidence="3">20211129_DDA</strain>
        <tissue evidence="3">Liver</tissue>
    </source>
</reference>
<dbReference type="AlphaFoldDB" id="A0AAV7PXY4"/>
<feature type="chain" id="PRO_5043967175" description="TIL domain-containing protein" evidence="1">
    <location>
        <begin position="21"/>
        <end position="160"/>
    </location>
</feature>
<evidence type="ECO:0000313" key="4">
    <source>
        <dbReference type="Proteomes" id="UP001066276"/>
    </source>
</evidence>
<keyword evidence="4" id="KW-1185">Reference proteome</keyword>
<dbReference type="Proteomes" id="UP001066276">
    <property type="component" value="Chromosome 7"/>
</dbReference>
<keyword evidence="1" id="KW-0732">Signal</keyword>
<protein>
    <recommendedName>
        <fullName evidence="2">TIL domain-containing protein</fullName>
    </recommendedName>
</protein>
<accession>A0AAV7PXY4</accession>
<proteinExistence type="predicted"/>
<evidence type="ECO:0000313" key="3">
    <source>
        <dbReference type="EMBL" id="KAJ1132116.1"/>
    </source>
</evidence>
<dbReference type="Gene3D" id="2.10.25.10">
    <property type="entry name" value="Laminin"/>
    <property type="match status" value="1"/>
</dbReference>
<sequence>MKPYICLLLLPILFLPLLYADQIPYEKTTSAPSTANVTAIDTVCPAGSNYSCNVTCVKYCDNIADATLKCNDTCRCACPEDYVFHSDTNLVCVRISACQTKCEPNMHFEQCAPDIPASCGTPTPDIEGCNPKCVCDDGFILSSNEPRICVSKSECFGRAD</sequence>
<feature type="domain" description="TIL" evidence="2">
    <location>
        <begin position="102"/>
        <end position="155"/>
    </location>
</feature>
<dbReference type="InterPro" id="IPR036084">
    <property type="entry name" value="Ser_inhib-like_sf"/>
</dbReference>
<dbReference type="EMBL" id="JANPWB010000011">
    <property type="protein sequence ID" value="KAJ1132116.1"/>
    <property type="molecule type" value="Genomic_DNA"/>
</dbReference>
<feature type="signal peptide" evidence="1">
    <location>
        <begin position="1"/>
        <end position="20"/>
    </location>
</feature>
<organism evidence="3 4">
    <name type="scientific">Pleurodeles waltl</name>
    <name type="common">Iberian ribbed newt</name>
    <dbReference type="NCBI Taxonomy" id="8319"/>
    <lineage>
        <taxon>Eukaryota</taxon>
        <taxon>Metazoa</taxon>
        <taxon>Chordata</taxon>
        <taxon>Craniata</taxon>
        <taxon>Vertebrata</taxon>
        <taxon>Euteleostomi</taxon>
        <taxon>Amphibia</taxon>
        <taxon>Batrachia</taxon>
        <taxon>Caudata</taxon>
        <taxon>Salamandroidea</taxon>
        <taxon>Salamandridae</taxon>
        <taxon>Pleurodelinae</taxon>
        <taxon>Pleurodeles</taxon>
    </lineage>
</organism>
<evidence type="ECO:0000259" key="2">
    <source>
        <dbReference type="Pfam" id="PF01826"/>
    </source>
</evidence>
<dbReference type="InterPro" id="IPR002919">
    <property type="entry name" value="TIL_dom"/>
</dbReference>
<dbReference type="SUPFAM" id="SSF57567">
    <property type="entry name" value="Serine protease inhibitors"/>
    <property type="match status" value="1"/>
</dbReference>
<name>A0AAV7PXY4_PLEWA</name>
<comment type="caution">
    <text evidence="3">The sequence shown here is derived from an EMBL/GenBank/DDBJ whole genome shotgun (WGS) entry which is preliminary data.</text>
</comment>
<gene>
    <name evidence="3" type="ORF">NDU88_010445</name>
</gene>